<organism evidence="1 2">
    <name type="scientific">Gemmobacter nanjingensis</name>
    <dbReference type="NCBI Taxonomy" id="488454"/>
    <lineage>
        <taxon>Bacteria</taxon>
        <taxon>Pseudomonadati</taxon>
        <taxon>Pseudomonadota</taxon>
        <taxon>Alphaproteobacteria</taxon>
        <taxon>Rhodobacterales</taxon>
        <taxon>Paracoccaceae</taxon>
        <taxon>Gemmobacter</taxon>
    </lineage>
</organism>
<dbReference type="Proteomes" id="UP000658305">
    <property type="component" value="Unassembled WGS sequence"/>
</dbReference>
<dbReference type="EMBL" id="BMYI01000004">
    <property type="protein sequence ID" value="GHC19677.1"/>
    <property type="molecule type" value="Genomic_DNA"/>
</dbReference>
<protein>
    <submittedName>
        <fullName evidence="1">Uncharacterized protein</fullName>
    </submittedName>
</protein>
<evidence type="ECO:0000313" key="2">
    <source>
        <dbReference type="Proteomes" id="UP000658305"/>
    </source>
</evidence>
<comment type="caution">
    <text evidence="1">The sequence shown here is derived from an EMBL/GenBank/DDBJ whole genome shotgun (WGS) entry which is preliminary data.</text>
</comment>
<reference evidence="2" key="1">
    <citation type="journal article" date="2019" name="Int. J. Syst. Evol. Microbiol.">
        <title>The Global Catalogue of Microorganisms (GCM) 10K type strain sequencing project: providing services to taxonomists for standard genome sequencing and annotation.</title>
        <authorList>
            <consortium name="The Broad Institute Genomics Platform"/>
            <consortium name="The Broad Institute Genome Sequencing Center for Infectious Disease"/>
            <person name="Wu L."/>
            <person name="Ma J."/>
        </authorList>
    </citation>
    <scope>NUCLEOTIDE SEQUENCE [LARGE SCALE GENOMIC DNA]</scope>
    <source>
        <strain evidence="2">KCTC 23298</strain>
    </source>
</reference>
<accession>A0ABQ3FDH4</accession>
<proteinExistence type="predicted"/>
<gene>
    <name evidence="1" type="ORF">GCM10007291_18070</name>
</gene>
<keyword evidence="2" id="KW-1185">Reference proteome</keyword>
<evidence type="ECO:0000313" key="1">
    <source>
        <dbReference type="EMBL" id="GHC19677.1"/>
    </source>
</evidence>
<sequence length="322" mass="35168">MATFAPDRLIGPERFYSAMTPQLAARLRQMWSARGHDLDRIWGECIRGLPGFRPLPPGKPEADSRAHDGLCLFDQALIWIISLNRAAEAGNRVAGLRLSGPQLCALHLLSGRLIETVSALRLLVLSELSVPALQLARSVSEDVDMLLALLLRPRLAQQFVGCRTADEANDFWRRHIAGGRAFRLVAEKLYSIGLDYSDQSEYGQWRREVLTLLGSAVHSSPLGRRGQGRDTAWPANPVACDCVDFVTHRLHELCAWAHLLESGLDKDLACIAERAPSDSALLAFAAGSRDILLDQMRWTMAGQGGVAATARPGPLSGGQAVH</sequence>
<dbReference type="RefSeq" id="WP_145693597.1">
    <property type="nucleotide sequence ID" value="NZ_BMYI01000004.1"/>
</dbReference>
<name>A0ABQ3FDH4_9RHOB</name>